<feature type="domain" description="Protein kinase" evidence="3">
    <location>
        <begin position="1"/>
        <end position="192"/>
    </location>
</feature>
<evidence type="ECO:0000313" key="5">
    <source>
        <dbReference type="Proteomes" id="UP001163823"/>
    </source>
</evidence>
<dbReference type="GO" id="GO:0005524">
    <property type="term" value="F:ATP binding"/>
    <property type="evidence" value="ECO:0007669"/>
    <property type="project" value="UniProtKB-KW"/>
</dbReference>
<dbReference type="EMBL" id="JARAOO010000008">
    <property type="protein sequence ID" value="KAJ7959208.1"/>
    <property type="molecule type" value="Genomic_DNA"/>
</dbReference>
<name>A0AAD7LJG1_QUISA</name>
<dbReference type="GO" id="GO:0005886">
    <property type="term" value="C:plasma membrane"/>
    <property type="evidence" value="ECO:0007669"/>
    <property type="project" value="TreeGrafter"/>
</dbReference>
<dbReference type="AlphaFoldDB" id="A0AAD7LJG1"/>
<keyword evidence="2" id="KW-0067">ATP-binding</keyword>
<dbReference type="GO" id="GO:0007166">
    <property type="term" value="P:cell surface receptor signaling pathway"/>
    <property type="evidence" value="ECO:0007669"/>
    <property type="project" value="InterPro"/>
</dbReference>
<keyword evidence="4" id="KW-0675">Receptor</keyword>
<accession>A0AAD7LJG1</accession>
<protein>
    <submittedName>
        <fullName evidence="4">Wall-associated receptor kinase</fullName>
    </submittedName>
</protein>
<evidence type="ECO:0000256" key="1">
    <source>
        <dbReference type="ARBA" id="ARBA00022741"/>
    </source>
</evidence>
<dbReference type="Proteomes" id="UP001163823">
    <property type="component" value="Chromosome 8"/>
</dbReference>
<dbReference type="Gene3D" id="1.10.510.10">
    <property type="entry name" value="Transferase(Phosphotransferase) domain 1"/>
    <property type="match status" value="1"/>
</dbReference>
<evidence type="ECO:0000256" key="2">
    <source>
        <dbReference type="ARBA" id="ARBA00022840"/>
    </source>
</evidence>
<dbReference type="GO" id="GO:0004674">
    <property type="term" value="F:protein serine/threonine kinase activity"/>
    <property type="evidence" value="ECO:0007669"/>
    <property type="project" value="TreeGrafter"/>
</dbReference>
<dbReference type="InterPro" id="IPR001245">
    <property type="entry name" value="Ser-Thr/Tyr_kinase_cat_dom"/>
</dbReference>
<reference evidence="4" key="1">
    <citation type="journal article" date="2023" name="Science">
        <title>Elucidation of the pathway for biosynthesis of saponin adjuvants from the soapbark tree.</title>
        <authorList>
            <person name="Reed J."/>
            <person name="Orme A."/>
            <person name="El-Demerdash A."/>
            <person name="Owen C."/>
            <person name="Martin L.B.B."/>
            <person name="Misra R.C."/>
            <person name="Kikuchi S."/>
            <person name="Rejzek M."/>
            <person name="Martin A.C."/>
            <person name="Harkess A."/>
            <person name="Leebens-Mack J."/>
            <person name="Louveau T."/>
            <person name="Stephenson M.J."/>
            <person name="Osbourn A."/>
        </authorList>
    </citation>
    <scope>NUCLEOTIDE SEQUENCE</scope>
    <source>
        <strain evidence="4">S10</strain>
    </source>
</reference>
<proteinExistence type="predicted"/>
<dbReference type="InterPro" id="IPR045274">
    <property type="entry name" value="WAK-like"/>
</dbReference>
<evidence type="ECO:0000259" key="3">
    <source>
        <dbReference type="PROSITE" id="PS50011"/>
    </source>
</evidence>
<sequence>MVVGSGWLCRGDKKRKLMRLKERYFEQNGGLMLQRQVSNREGFNSETAKIFTAKELKTTTDNFAESRIVGRDGNTWYLDPEYLQTSKLTEKSDVYSFGVVLLELLTGTRALCFDGPEKVRNLAMFFLSALKEDCLFQILEYSVIKEGNAVQHREVANVAKLCLRIKAEERPTLKEVAMELEGLRMIGKHPWFNAESNATEYLLSEDTDHIAFADGRCTCVGNDSMGKSGMSTLCDGR</sequence>
<dbReference type="PANTHER" id="PTHR27005:SF468">
    <property type="entry name" value="OS01G0310500 PROTEIN"/>
    <property type="match status" value="1"/>
</dbReference>
<keyword evidence="1" id="KW-0547">Nucleotide-binding</keyword>
<dbReference type="Pfam" id="PF07714">
    <property type="entry name" value="PK_Tyr_Ser-Thr"/>
    <property type="match status" value="1"/>
</dbReference>
<keyword evidence="4" id="KW-0808">Transferase</keyword>
<evidence type="ECO:0000313" key="4">
    <source>
        <dbReference type="EMBL" id="KAJ7959208.1"/>
    </source>
</evidence>
<comment type="caution">
    <text evidence="4">The sequence shown here is derived from an EMBL/GenBank/DDBJ whole genome shotgun (WGS) entry which is preliminary data.</text>
</comment>
<organism evidence="4 5">
    <name type="scientific">Quillaja saponaria</name>
    <name type="common">Soap bark tree</name>
    <dbReference type="NCBI Taxonomy" id="32244"/>
    <lineage>
        <taxon>Eukaryota</taxon>
        <taxon>Viridiplantae</taxon>
        <taxon>Streptophyta</taxon>
        <taxon>Embryophyta</taxon>
        <taxon>Tracheophyta</taxon>
        <taxon>Spermatophyta</taxon>
        <taxon>Magnoliopsida</taxon>
        <taxon>eudicotyledons</taxon>
        <taxon>Gunneridae</taxon>
        <taxon>Pentapetalae</taxon>
        <taxon>rosids</taxon>
        <taxon>fabids</taxon>
        <taxon>Fabales</taxon>
        <taxon>Quillajaceae</taxon>
        <taxon>Quillaja</taxon>
    </lineage>
</organism>
<keyword evidence="5" id="KW-1185">Reference proteome</keyword>
<keyword evidence="4" id="KW-0418">Kinase</keyword>
<dbReference type="SUPFAM" id="SSF56112">
    <property type="entry name" value="Protein kinase-like (PK-like)"/>
    <property type="match status" value="1"/>
</dbReference>
<gene>
    <name evidence="4" type="ORF">O6P43_019817</name>
</gene>
<dbReference type="InterPro" id="IPR000719">
    <property type="entry name" value="Prot_kinase_dom"/>
</dbReference>
<dbReference type="PANTHER" id="PTHR27005">
    <property type="entry name" value="WALL-ASSOCIATED RECEPTOR KINASE-LIKE 21"/>
    <property type="match status" value="1"/>
</dbReference>
<dbReference type="PROSITE" id="PS50011">
    <property type="entry name" value="PROTEIN_KINASE_DOM"/>
    <property type="match status" value="1"/>
</dbReference>
<dbReference type="InterPro" id="IPR011009">
    <property type="entry name" value="Kinase-like_dom_sf"/>
</dbReference>
<dbReference type="KEGG" id="qsa:O6P43_019817"/>